<dbReference type="InterPro" id="IPR049278">
    <property type="entry name" value="MS_channel_C"/>
</dbReference>
<dbReference type="InterPro" id="IPR049142">
    <property type="entry name" value="MS_channel_1st"/>
</dbReference>
<keyword evidence="12" id="KW-1185">Reference proteome</keyword>
<evidence type="ECO:0000313" key="12">
    <source>
        <dbReference type="Proteomes" id="UP000239663"/>
    </source>
</evidence>
<keyword evidence="6 7" id="KW-0472">Membrane</keyword>
<dbReference type="GO" id="GO:0055085">
    <property type="term" value="P:transmembrane transport"/>
    <property type="evidence" value="ECO:0007669"/>
    <property type="project" value="InterPro"/>
</dbReference>
<dbReference type="OrthoDB" id="9809206at2"/>
<feature type="domain" description="Mechanosensitive ion channel MscS C-terminal" evidence="9">
    <location>
        <begin position="253"/>
        <end position="336"/>
    </location>
</feature>
<comment type="subcellular location">
    <subcellularLocation>
        <location evidence="1">Cell membrane</location>
        <topology evidence="1">Multi-pass membrane protein</topology>
    </subcellularLocation>
</comment>
<comment type="caution">
    <text evidence="11">The sequence shown here is derived from an EMBL/GenBank/DDBJ whole genome shotgun (WGS) entry which is preliminary data.</text>
</comment>
<evidence type="ECO:0000259" key="9">
    <source>
        <dbReference type="Pfam" id="PF21082"/>
    </source>
</evidence>
<feature type="transmembrane region" description="Helical" evidence="7">
    <location>
        <begin position="12"/>
        <end position="32"/>
    </location>
</feature>
<comment type="similarity">
    <text evidence="2">Belongs to the MscS (TC 1.A.23) family.</text>
</comment>
<dbReference type="Gene3D" id="3.30.70.100">
    <property type="match status" value="1"/>
</dbReference>
<dbReference type="Pfam" id="PF21088">
    <property type="entry name" value="MS_channel_1st"/>
    <property type="match status" value="1"/>
</dbReference>
<dbReference type="InterPro" id="IPR045042">
    <property type="entry name" value="YnaI-like"/>
</dbReference>
<reference evidence="11 12" key="1">
    <citation type="submission" date="2017-12" db="EMBL/GenBank/DDBJ databases">
        <title>Taxonomic description and draft genome of Pradoshia cofamensis Gen. nov., sp. nov., a thermotolerant bacillale isolated from anterior gut of earthworm Eisenia fetida.</title>
        <authorList>
            <person name="Saha T."/>
            <person name="Chakraborty R."/>
        </authorList>
    </citation>
    <scope>NUCLEOTIDE SEQUENCE [LARGE SCALE GENOMIC DNA]</scope>
    <source>
        <strain evidence="11 12">EAG3</strain>
    </source>
</reference>
<dbReference type="PANTHER" id="PTHR43634">
    <property type="entry name" value="OW CONDUCTANCE MECHANOSENSITIVE CHANNEL"/>
    <property type="match status" value="1"/>
</dbReference>
<evidence type="ECO:0000259" key="10">
    <source>
        <dbReference type="Pfam" id="PF21088"/>
    </source>
</evidence>
<dbReference type="SUPFAM" id="SSF50182">
    <property type="entry name" value="Sm-like ribonucleoproteins"/>
    <property type="match status" value="1"/>
</dbReference>
<dbReference type="Pfam" id="PF21082">
    <property type="entry name" value="MS_channel_3rd"/>
    <property type="match status" value="1"/>
</dbReference>
<keyword evidence="3" id="KW-1003">Cell membrane</keyword>
<dbReference type="InterPro" id="IPR010920">
    <property type="entry name" value="LSM_dom_sf"/>
</dbReference>
<evidence type="ECO:0000256" key="3">
    <source>
        <dbReference type="ARBA" id="ARBA00022475"/>
    </source>
</evidence>
<dbReference type="SUPFAM" id="SSF82861">
    <property type="entry name" value="Mechanosensitive channel protein MscS (YggB), transmembrane region"/>
    <property type="match status" value="1"/>
</dbReference>
<evidence type="ECO:0000259" key="8">
    <source>
        <dbReference type="Pfam" id="PF00924"/>
    </source>
</evidence>
<dbReference type="InterPro" id="IPR023408">
    <property type="entry name" value="MscS_beta-dom_sf"/>
</dbReference>
<evidence type="ECO:0000256" key="6">
    <source>
        <dbReference type="ARBA" id="ARBA00023136"/>
    </source>
</evidence>
<dbReference type="PANTHER" id="PTHR43634:SF2">
    <property type="entry name" value="LOW CONDUCTANCE MECHANOSENSITIVE CHANNEL YNAI"/>
    <property type="match status" value="1"/>
</dbReference>
<evidence type="ECO:0000313" key="11">
    <source>
        <dbReference type="EMBL" id="PQD93930.1"/>
    </source>
</evidence>
<evidence type="ECO:0000256" key="2">
    <source>
        <dbReference type="ARBA" id="ARBA00008017"/>
    </source>
</evidence>
<dbReference type="GO" id="GO:0005886">
    <property type="term" value="C:plasma membrane"/>
    <property type="evidence" value="ECO:0007669"/>
    <property type="project" value="UniProtKB-SubCell"/>
</dbReference>
<name>A0A2S7MVZ9_9BACI</name>
<feature type="transmembrane region" description="Helical" evidence="7">
    <location>
        <begin position="52"/>
        <end position="75"/>
    </location>
</feature>
<feature type="domain" description="Mechanosensitive ion channel transmembrane helices 2/3" evidence="10">
    <location>
        <begin position="139"/>
        <end position="178"/>
    </location>
</feature>
<gene>
    <name evidence="11" type="ORF">CYL18_17340</name>
</gene>
<dbReference type="Gene3D" id="2.30.30.60">
    <property type="match status" value="1"/>
</dbReference>
<evidence type="ECO:0000256" key="1">
    <source>
        <dbReference type="ARBA" id="ARBA00004651"/>
    </source>
</evidence>
<evidence type="ECO:0000256" key="7">
    <source>
        <dbReference type="SAM" id="Phobius"/>
    </source>
</evidence>
<dbReference type="EMBL" id="PKOZ01000018">
    <property type="protein sequence ID" value="PQD93930.1"/>
    <property type="molecule type" value="Genomic_DNA"/>
</dbReference>
<evidence type="ECO:0000256" key="4">
    <source>
        <dbReference type="ARBA" id="ARBA00022692"/>
    </source>
</evidence>
<feature type="domain" description="Mechanosensitive ion channel MscS" evidence="8">
    <location>
        <begin position="181"/>
        <end position="245"/>
    </location>
</feature>
<protein>
    <submittedName>
        <fullName evidence="11">Mechanosensitive ion channel protein</fullName>
    </submittedName>
</protein>
<sequence>MKWSIFLETDFWIDLGISVGVFLLFLIFRKLFAKYIFSLLLRVAKKTPTELLTNIFIAFEKPIRWAFLFVGVYVSAKYFPHFNEKNEFFKHIMEASVIIFLGWGLYNLSATSSAFFTRMKGRYKLDADDVLVPFFSKSLRFIIVALGFSMVASVFGYNVGGFVAGLGLGGVAIAFAAKDALAHLLGGFVIITEKPFKIGDWILTPEVEGTVEDISFRSTKIRTFAQAVVTMPNATLANGPITNWSQMGKRQISYNFTVPPDTSKDKLQRIVSEIEMYLKTNDEVHPETILVKFDHFNELGYSIMVYLFTKTTVWSDYLQVKEELNLKIVELLEREGTTIALPSSRVYVDQDSELVRSHE</sequence>
<dbReference type="Proteomes" id="UP000239663">
    <property type="component" value="Unassembled WGS sequence"/>
</dbReference>
<evidence type="ECO:0000256" key="5">
    <source>
        <dbReference type="ARBA" id="ARBA00022989"/>
    </source>
</evidence>
<dbReference type="AlphaFoldDB" id="A0A2S7MVZ9"/>
<feature type="transmembrane region" description="Helical" evidence="7">
    <location>
        <begin position="163"/>
        <end position="191"/>
    </location>
</feature>
<dbReference type="SUPFAM" id="SSF82689">
    <property type="entry name" value="Mechanosensitive channel protein MscS (YggB), C-terminal domain"/>
    <property type="match status" value="1"/>
</dbReference>
<dbReference type="InterPro" id="IPR011014">
    <property type="entry name" value="MscS_channel_TM-2"/>
</dbReference>
<organism evidence="11 12">
    <name type="scientific">Pradoshia eiseniae</name>
    <dbReference type="NCBI Taxonomy" id="2064768"/>
    <lineage>
        <taxon>Bacteria</taxon>
        <taxon>Bacillati</taxon>
        <taxon>Bacillota</taxon>
        <taxon>Bacilli</taxon>
        <taxon>Bacillales</taxon>
        <taxon>Bacillaceae</taxon>
        <taxon>Pradoshia</taxon>
    </lineage>
</organism>
<dbReference type="InterPro" id="IPR006685">
    <property type="entry name" value="MscS_channel_2nd"/>
</dbReference>
<keyword evidence="4 7" id="KW-0812">Transmembrane</keyword>
<dbReference type="Gene3D" id="1.10.287.1260">
    <property type="match status" value="1"/>
</dbReference>
<feature type="transmembrane region" description="Helical" evidence="7">
    <location>
        <begin position="95"/>
        <end position="117"/>
    </location>
</feature>
<accession>A0A2S7MVZ9</accession>
<dbReference type="InterPro" id="IPR011066">
    <property type="entry name" value="MscS_channel_C_sf"/>
</dbReference>
<dbReference type="Pfam" id="PF00924">
    <property type="entry name" value="MS_channel_2nd"/>
    <property type="match status" value="1"/>
</dbReference>
<proteinExistence type="inferred from homology"/>
<keyword evidence="5 7" id="KW-1133">Transmembrane helix</keyword>